<reference evidence="2 3" key="1">
    <citation type="journal article" date="2023" name="Microbiol. Resour. Announc.">
        <title>Complete Genome Sequence of Imperialibacter roseus strain P4T.</title>
        <authorList>
            <person name="Tizabi D.R."/>
            <person name="Bachvaroff T."/>
            <person name="Hill R.T."/>
        </authorList>
    </citation>
    <scope>NUCLEOTIDE SEQUENCE [LARGE SCALE GENOMIC DNA]</scope>
    <source>
        <strain evidence="2 3">P4T</strain>
    </source>
</reference>
<dbReference type="InterPro" id="IPR005149">
    <property type="entry name" value="Tscrpt_reg_PadR_N"/>
</dbReference>
<dbReference type="SUPFAM" id="SSF46785">
    <property type="entry name" value="Winged helix' DNA-binding domain"/>
    <property type="match status" value="1"/>
</dbReference>
<dbReference type="RefSeq" id="WP_317491688.1">
    <property type="nucleotide sequence ID" value="NZ_CP136051.1"/>
</dbReference>
<protein>
    <submittedName>
        <fullName evidence="2">PadR family transcriptional regulator</fullName>
    </submittedName>
</protein>
<accession>A0ABZ0IVQ5</accession>
<dbReference type="InterPro" id="IPR036390">
    <property type="entry name" value="WH_DNA-bd_sf"/>
</dbReference>
<dbReference type="Gene3D" id="1.10.10.10">
    <property type="entry name" value="Winged helix-like DNA-binding domain superfamily/Winged helix DNA-binding domain"/>
    <property type="match status" value="1"/>
</dbReference>
<dbReference type="InterPro" id="IPR036388">
    <property type="entry name" value="WH-like_DNA-bd_sf"/>
</dbReference>
<dbReference type="Proteomes" id="UP001302349">
    <property type="component" value="Chromosome"/>
</dbReference>
<feature type="domain" description="Transcription regulator PadR N-terminal" evidence="1">
    <location>
        <begin position="19"/>
        <end position="88"/>
    </location>
</feature>
<evidence type="ECO:0000259" key="1">
    <source>
        <dbReference type="Pfam" id="PF03551"/>
    </source>
</evidence>
<gene>
    <name evidence="2" type="ORF">RT717_10500</name>
</gene>
<organism evidence="2 3">
    <name type="scientific">Imperialibacter roseus</name>
    <dbReference type="NCBI Taxonomy" id="1324217"/>
    <lineage>
        <taxon>Bacteria</taxon>
        <taxon>Pseudomonadati</taxon>
        <taxon>Bacteroidota</taxon>
        <taxon>Cytophagia</taxon>
        <taxon>Cytophagales</taxon>
        <taxon>Flammeovirgaceae</taxon>
        <taxon>Imperialibacter</taxon>
    </lineage>
</organism>
<evidence type="ECO:0000313" key="3">
    <source>
        <dbReference type="Proteomes" id="UP001302349"/>
    </source>
</evidence>
<evidence type="ECO:0000313" key="2">
    <source>
        <dbReference type="EMBL" id="WOK09064.1"/>
    </source>
</evidence>
<dbReference type="EMBL" id="CP136051">
    <property type="protein sequence ID" value="WOK09064.1"/>
    <property type="molecule type" value="Genomic_DNA"/>
</dbReference>
<sequence length="110" mass="12054">MKGDVLGEFEEIILLIVGVLGQDAYGLGIRDELEKQTGRSAAIGAVHATLNRLQEKGYVESGMTEGTQERGGRRKRVFQMTGLGKKALIESKDVRVNLWSQLPDLNVGKI</sequence>
<proteinExistence type="predicted"/>
<keyword evidence="3" id="KW-1185">Reference proteome</keyword>
<name>A0ABZ0IVQ5_9BACT</name>
<dbReference type="Pfam" id="PF03551">
    <property type="entry name" value="PadR"/>
    <property type="match status" value="1"/>
</dbReference>